<keyword evidence="10 12" id="KW-0472">Membrane</keyword>
<evidence type="ECO:0000256" key="11">
    <source>
        <dbReference type="ARBA" id="ARBA00026081"/>
    </source>
</evidence>
<dbReference type="EMBL" id="QJPH01000199">
    <property type="protein sequence ID" value="PZN82889.1"/>
    <property type="molecule type" value="Genomic_DNA"/>
</dbReference>
<evidence type="ECO:0000256" key="4">
    <source>
        <dbReference type="ARBA" id="ARBA00014213"/>
    </source>
</evidence>
<dbReference type="GO" id="GO:0055085">
    <property type="term" value="P:transmembrane transport"/>
    <property type="evidence" value="ECO:0007669"/>
    <property type="project" value="InterPro"/>
</dbReference>
<feature type="transmembrane region" description="Helical" evidence="12">
    <location>
        <begin position="313"/>
        <end position="331"/>
    </location>
</feature>
<keyword evidence="7" id="KW-0997">Cell inner membrane</keyword>
<keyword evidence="9 12" id="KW-1133">Transmembrane helix</keyword>
<reference evidence="13 14" key="1">
    <citation type="journal article" date="2018" name="Aquat. Microb. Ecol.">
        <title>Gammaproteobacterial methanotrophs dominate.</title>
        <authorList>
            <person name="Rissanen A.J."/>
            <person name="Saarenheimo J."/>
            <person name="Tiirola M."/>
            <person name="Peura S."/>
            <person name="Aalto S.L."/>
            <person name="Karvinen A."/>
            <person name="Nykanen H."/>
        </authorList>
    </citation>
    <scope>NUCLEOTIDE SEQUENCE [LARGE SCALE GENOMIC DNA]</scope>
    <source>
        <strain evidence="13">AMbin10</strain>
    </source>
</reference>
<evidence type="ECO:0000256" key="2">
    <source>
        <dbReference type="ARBA" id="ARBA00004429"/>
    </source>
</evidence>
<evidence type="ECO:0000313" key="13">
    <source>
        <dbReference type="EMBL" id="PZN82889.1"/>
    </source>
</evidence>
<feature type="transmembrane region" description="Helical" evidence="12">
    <location>
        <begin position="24"/>
        <end position="44"/>
    </location>
</feature>
<evidence type="ECO:0000256" key="12">
    <source>
        <dbReference type="SAM" id="Phobius"/>
    </source>
</evidence>
<gene>
    <name evidence="13" type="primary">lptF</name>
    <name evidence="13" type="ORF">DM484_05620</name>
</gene>
<dbReference type="Proteomes" id="UP000249396">
    <property type="component" value="Unassembled WGS sequence"/>
</dbReference>
<evidence type="ECO:0000256" key="10">
    <source>
        <dbReference type="ARBA" id="ARBA00023136"/>
    </source>
</evidence>
<dbReference type="PANTHER" id="PTHR33529:SF7">
    <property type="entry name" value="LIPOPOLYSACCHARIDE EXPORT SYSTEM PERMEASE PROTEIN LPTF"/>
    <property type="match status" value="1"/>
</dbReference>
<dbReference type="InterPro" id="IPR030922">
    <property type="entry name" value="LptF"/>
</dbReference>
<comment type="subcellular location">
    <subcellularLocation>
        <location evidence="2">Cell inner membrane</location>
        <topology evidence="2">Multi-pass membrane protein</topology>
    </subcellularLocation>
</comment>
<evidence type="ECO:0000256" key="3">
    <source>
        <dbReference type="ARBA" id="ARBA00007725"/>
    </source>
</evidence>
<name>A0A2W4RMY2_9GAMM</name>
<evidence type="ECO:0000256" key="9">
    <source>
        <dbReference type="ARBA" id="ARBA00022989"/>
    </source>
</evidence>
<protein>
    <recommendedName>
        <fullName evidence="4">Lipopolysaccharide export system permease protein LptF</fullName>
    </recommendedName>
</protein>
<dbReference type="InterPro" id="IPR005495">
    <property type="entry name" value="LptG/LptF_permease"/>
</dbReference>
<evidence type="ECO:0000256" key="6">
    <source>
        <dbReference type="ARBA" id="ARBA00022475"/>
    </source>
</evidence>
<keyword evidence="6" id="KW-1003">Cell membrane</keyword>
<dbReference type="GO" id="GO:0015920">
    <property type="term" value="P:lipopolysaccharide transport"/>
    <property type="evidence" value="ECO:0007669"/>
    <property type="project" value="TreeGrafter"/>
</dbReference>
<comment type="subunit">
    <text evidence="11">Component of the lipopolysaccharide transport and assembly complex. The LptBFG transporter is composed of two ATP-binding proteins (LptB) and two transmembrane proteins (LptF and LptG).</text>
</comment>
<keyword evidence="8 12" id="KW-0812">Transmembrane</keyword>
<keyword evidence="5" id="KW-0813">Transport</keyword>
<dbReference type="PANTHER" id="PTHR33529">
    <property type="entry name" value="SLR0882 PROTEIN-RELATED"/>
    <property type="match status" value="1"/>
</dbReference>
<accession>A0A2W4RMY2</accession>
<evidence type="ECO:0000256" key="7">
    <source>
        <dbReference type="ARBA" id="ARBA00022519"/>
    </source>
</evidence>
<organism evidence="13 14">
    <name type="scientific">Candidatus Methylumidiphilus alinenensis</name>
    <dbReference type="NCBI Taxonomy" id="2202197"/>
    <lineage>
        <taxon>Bacteria</taxon>
        <taxon>Pseudomonadati</taxon>
        <taxon>Pseudomonadota</taxon>
        <taxon>Gammaproteobacteria</taxon>
        <taxon>Methylococcales</taxon>
        <taxon>Candidatus Methylumidiphilus</taxon>
    </lineage>
</organism>
<evidence type="ECO:0000256" key="5">
    <source>
        <dbReference type="ARBA" id="ARBA00022448"/>
    </source>
</evidence>
<comment type="function">
    <text evidence="1">Part of the ABC transporter complex LptBFG involved in the translocation of lipopolysaccharide (LPS) from the inner membrane to the outer membrane.</text>
</comment>
<sequence>MNSTGFKPSSFKQWWLLPVLDRMLILEVVKTVLAVLSVLVTIIVSRKFLSILTKAIEGEIAGGTLMTLLGLKMLGTLIIFLPASQFLGLLMVFGRMYTDQEMSILSSAGVGYGRLYRAIAWLVIPLCLLSAYLALEVLPWSEAKVQSLMRHDEKTADLRGIKPGKFNEFSKGDVVLYAESLNDTTGLMDKVFVQSRSGDKNGVTIAESGYLKQTETGSHFVVLDKGIRYQGTPGQVDYIISEFDEYAVKIDDDSKDNENMVKRESTLPSSQLWKSKFPRELAELQRRLAVPMGVLILGILAVPISKIPPRSGVFGNVVTAFLIFVAYFNLQSVSQGLLISGKVPIWLAYSGVYILMLALILFNLIKSVGWRWSWQVLTGRTGL</sequence>
<evidence type="ECO:0000256" key="8">
    <source>
        <dbReference type="ARBA" id="ARBA00022692"/>
    </source>
</evidence>
<evidence type="ECO:0000313" key="14">
    <source>
        <dbReference type="Proteomes" id="UP000249396"/>
    </source>
</evidence>
<dbReference type="AlphaFoldDB" id="A0A2W4RMY2"/>
<dbReference type="NCBIfam" id="TIGR04407">
    <property type="entry name" value="LptF_YjgP"/>
    <property type="match status" value="1"/>
</dbReference>
<feature type="transmembrane region" description="Helical" evidence="12">
    <location>
        <begin position="74"/>
        <end position="98"/>
    </location>
</feature>
<feature type="transmembrane region" description="Helical" evidence="12">
    <location>
        <begin position="118"/>
        <end position="140"/>
    </location>
</feature>
<feature type="transmembrane region" description="Helical" evidence="12">
    <location>
        <begin position="343"/>
        <end position="365"/>
    </location>
</feature>
<proteinExistence type="inferred from homology"/>
<evidence type="ECO:0000256" key="1">
    <source>
        <dbReference type="ARBA" id="ARBA00002265"/>
    </source>
</evidence>
<comment type="caution">
    <text evidence="13">The sequence shown here is derived from an EMBL/GenBank/DDBJ whole genome shotgun (WGS) entry which is preliminary data.</text>
</comment>
<dbReference type="GO" id="GO:0043190">
    <property type="term" value="C:ATP-binding cassette (ABC) transporter complex"/>
    <property type="evidence" value="ECO:0007669"/>
    <property type="project" value="InterPro"/>
</dbReference>
<comment type="similarity">
    <text evidence="3">Belongs to the LptF/LptG family.</text>
</comment>
<dbReference type="Pfam" id="PF03739">
    <property type="entry name" value="LptF_LptG"/>
    <property type="match status" value="1"/>
</dbReference>